<dbReference type="InterPro" id="IPR036034">
    <property type="entry name" value="PDZ_sf"/>
</dbReference>
<evidence type="ECO:0000313" key="4">
    <source>
        <dbReference type="WBParaSite" id="TCLT_0000280701-mRNA-1"/>
    </source>
</evidence>
<dbReference type="CDD" id="cd00136">
    <property type="entry name" value="PDZ_canonical"/>
    <property type="match status" value="1"/>
</dbReference>
<sequence>MKTNEIKPDEEDSFAEEFAIKWERQVRLESDKSVSGGLAFRLAGSKTHGVFVQYVNQKSKQSEILYKGDRILEVNGVDVRRWTCDQIANILRLVVQNKGYVLLQVIHIFHVGVSRQLHNRKGVIYEITKDANSNLQYCYPSRDLTYSYNSSLPASTSDTTDLSQQKIYEKTGTCTVHYRQKVSSRKSMHFSCYNQNDEQQYSSCHQQK</sequence>
<dbReference type="EMBL" id="UYYF01000713">
    <property type="protein sequence ID" value="VDM98954.1"/>
    <property type="molecule type" value="Genomic_DNA"/>
</dbReference>
<dbReference type="WBParaSite" id="TCLT_0000280701-mRNA-1">
    <property type="protein sequence ID" value="TCLT_0000280701-mRNA-1"/>
    <property type="gene ID" value="TCLT_0000280701"/>
</dbReference>
<evidence type="ECO:0000313" key="2">
    <source>
        <dbReference type="EMBL" id="VDM98954.1"/>
    </source>
</evidence>
<dbReference type="InterPro" id="IPR001478">
    <property type="entry name" value="PDZ"/>
</dbReference>
<dbReference type="Proteomes" id="UP000276776">
    <property type="component" value="Unassembled WGS sequence"/>
</dbReference>
<feature type="domain" description="PDZ" evidence="1">
    <location>
        <begin position="25"/>
        <end position="92"/>
    </location>
</feature>
<proteinExistence type="predicted"/>
<dbReference type="Pfam" id="PF00595">
    <property type="entry name" value="PDZ"/>
    <property type="match status" value="1"/>
</dbReference>
<protein>
    <submittedName>
        <fullName evidence="4">PDZ domain-containing protein</fullName>
    </submittedName>
</protein>
<organism evidence="4">
    <name type="scientific">Thelazia callipaeda</name>
    <name type="common">Oriental eyeworm</name>
    <name type="synonym">Parasitic nematode</name>
    <dbReference type="NCBI Taxonomy" id="103827"/>
    <lineage>
        <taxon>Eukaryota</taxon>
        <taxon>Metazoa</taxon>
        <taxon>Ecdysozoa</taxon>
        <taxon>Nematoda</taxon>
        <taxon>Chromadorea</taxon>
        <taxon>Rhabditida</taxon>
        <taxon>Spirurina</taxon>
        <taxon>Spiruromorpha</taxon>
        <taxon>Thelazioidea</taxon>
        <taxon>Thelaziidae</taxon>
        <taxon>Thelazia</taxon>
    </lineage>
</organism>
<dbReference type="SUPFAM" id="SSF50156">
    <property type="entry name" value="PDZ domain-like"/>
    <property type="match status" value="1"/>
</dbReference>
<name>A0A0N5CRF7_THECL</name>
<accession>A0A0N5CRF7</accession>
<dbReference type="PROSITE" id="PS50106">
    <property type="entry name" value="PDZ"/>
    <property type="match status" value="1"/>
</dbReference>
<dbReference type="SMART" id="SM00228">
    <property type="entry name" value="PDZ"/>
    <property type="match status" value="1"/>
</dbReference>
<dbReference type="AlphaFoldDB" id="A0A0N5CRF7"/>
<dbReference type="OMA" id="KWEEEIC"/>
<reference evidence="4" key="1">
    <citation type="submission" date="2017-02" db="UniProtKB">
        <authorList>
            <consortium name="WormBaseParasite"/>
        </authorList>
    </citation>
    <scope>IDENTIFICATION</scope>
</reference>
<reference evidence="2 3" key="2">
    <citation type="submission" date="2018-11" db="EMBL/GenBank/DDBJ databases">
        <authorList>
            <consortium name="Pathogen Informatics"/>
        </authorList>
    </citation>
    <scope>NUCLEOTIDE SEQUENCE [LARGE SCALE GENOMIC DNA]</scope>
</reference>
<dbReference type="Gene3D" id="2.30.42.10">
    <property type="match status" value="1"/>
</dbReference>
<evidence type="ECO:0000259" key="1">
    <source>
        <dbReference type="PROSITE" id="PS50106"/>
    </source>
</evidence>
<evidence type="ECO:0000313" key="3">
    <source>
        <dbReference type="Proteomes" id="UP000276776"/>
    </source>
</evidence>
<gene>
    <name evidence="2" type="ORF">TCLT_LOCUS2808</name>
</gene>
<keyword evidence="3" id="KW-1185">Reference proteome</keyword>
<dbReference type="OrthoDB" id="6022242at2759"/>